<evidence type="ECO:0000256" key="2">
    <source>
        <dbReference type="ARBA" id="ARBA00004479"/>
    </source>
</evidence>
<dbReference type="GO" id="GO:0005524">
    <property type="term" value="F:ATP binding"/>
    <property type="evidence" value="ECO:0007669"/>
    <property type="project" value="UniProtKB-KW"/>
</dbReference>
<dbReference type="PROSITE" id="PS00108">
    <property type="entry name" value="PROTEIN_KINASE_ST"/>
    <property type="match status" value="1"/>
</dbReference>
<dbReference type="InterPro" id="IPR045133">
    <property type="entry name" value="IRE1/2-like"/>
</dbReference>
<dbReference type="InterPro" id="IPR038357">
    <property type="entry name" value="KEN_sf"/>
</dbReference>
<dbReference type="InterPro" id="IPR011047">
    <property type="entry name" value="Quinoprotein_ADH-like_sf"/>
</dbReference>
<dbReference type="GO" id="GO:0016787">
    <property type="term" value="F:hydrolase activity"/>
    <property type="evidence" value="ECO:0007669"/>
    <property type="project" value="UniProtKB-KW"/>
</dbReference>
<comment type="catalytic activity">
    <reaction evidence="18">
        <text>L-seryl-[protein] + ATP = O-phospho-L-seryl-[protein] + ADP + H(+)</text>
        <dbReference type="Rhea" id="RHEA:17989"/>
        <dbReference type="Rhea" id="RHEA-COMP:9863"/>
        <dbReference type="Rhea" id="RHEA-COMP:11604"/>
        <dbReference type="ChEBI" id="CHEBI:15378"/>
        <dbReference type="ChEBI" id="CHEBI:29999"/>
        <dbReference type="ChEBI" id="CHEBI:30616"/>
        <dbReference type="ChEBI" id="CHEBI:83421"/>
        <dbReference type="ChEBI" id="CHEBI:456216"/>
        <dbReference type="EC" id="2.7.11.1"/>
    </reaction>
    <physiologicalReaction direction="left-to-right" evidence="18">
        <dbReference type="Rhea" id="RHEA:17990"/>
    </physiologicalReaction>
</comment>
<dbReference type="Proteomes" id="UP000320333">
    <property type="component" value="Unassembled WGS sequence"/>
</dbReference>
<evidence type="ECO:0000256" key="13">
    <source>
        <dbReference type="ARBA" id="ARBA00022842"/>
    </source>
</evidence>
<keyword evidence="16" id="KW-0325">Glycoprotein</keyword>
<dbReference type="FunFam" id="1.10.510.10:FF:000572">
    <property type="entry name" value="Serine/threonine-protein kinase/endoribonuclease IRE1"/>
    <property type="match status" value="1"/>
</dbReference>
<keyword evidence="8 21" id="KW-0732">Signal</keyword>
<dbReference type="GO" id="GO:0046872">
    <property type="term" value="F:metal ion binding"/>
    <property type="evidence" value="ECO:0007669"/>
    <property type="project" value="UniProtKB-KW"/>
</dbReference>
<dbReference type="SMART" id="SM00564">
    <property type="entry name" value="PQQ"/>
    <property type="match status" value="3"/>
</dbReference>
<evidence type="ECO:0000256" key="12">
    <source>
        <dbReference type="ARBA" id="ARBA00022840"/>
    </source>
</evidence>
<dbReference type="CDD" id="cd10422">
    <property type="entry name" value="RNase_Ire1"/>
    <property type="match status" value="1"/>
</dbReference>
<feature type="coiled-coil region" evidence="19">
    <location>
        <begin position="600"/>
        <end position="638"/>
    </location>
</feature>
<feature type="domain" description="KEN" evidence="23">
    <location>
        <begin position="1063"/>
        <end position="1196"/>
    </location>
</feature>
<dbReference type="PROSITE" id="PS50011">
    <property type="entry name" value="PROTEIN_KINASE_DOM"/>
    <property type="match status" value="1"/>
</dbReference>
<dbReference type="InterPro" id="IPR008271">
    <property type="entry name" value="Ser/Thr_kinase_AS"/>
</dbReference>
<dbReference type="AlphaFoldDB" id="A0A507FK34"/>
<keyword evidence="11" id="KW-0378">Hydrolase</keyword>
<feature type="region of interest" description="Disordered" evidence="20">
    <location>
        <begin position="654"/>
        <end position="673"/>
    </location>
</feature>
<evidence type="ECO:0000256" key="6">
    <source>
        <dbReference type="ARBA" id="ARBA00022692"/>
    </source>
</evidence>
<comment type="catalytic activity">
    <reaction evidence="17">
        <text>L-threonyl-[protein] + ATP = O-phospho-L-threonyl-[protein] + ADP + H(+)</text>
        <dbReference type="Rhea" id="RHEA:46608"/>
        <dbReference type="Rhea" id="RHEA-COMP:11060"/>
        <dbReference type="Rhea" id="RHEA-COMP:11605"/>
        <dbReference type="ChEBI" id="CHEBI:15378"/>
        <dbReference type="ChEBI" id="CHEBI:30013"/>
        <dbReference type="ChEBI" id="CHEBI:30616"/>
        <dbReference type="ChEBI" id="CHEBI:61977"/>
        <dbReference type="ChEBI" id="CHEBI:456216"/>
        <dbReference type="EC" id="2.7.11.1"/>
    </reaction>
    <physiologicalReaction direction="left-to-right" evidence="17">
        <dbReference type="Rhea" id="RHEA:46609"/>
    </physiologicalReaction>
</comment>
<dbReference type="GO" id="GO:0036498">
    <property type="term" value="P:IRE1-mediated unfolded protein response"/>
    <property type="evidence" value="ECO:0007669"/>
    <property type="project" value="UniProtKB-ARBA"/>
</dbReference>
<dbReference type="Pfam" id="PF00069">
    <property type="entry name" value="Pkinase"/>
    <property type="match status" value="1"/>
</dbReference>
<keyword evidence="19" id="KW-0175">Coiled coil</keyword>
<evidence type="ECO:0000256" key="18">
    <source>
        <dbReference type="ARBA" id="ARBA00048977"/>
    </source>
</evidence>
<feature type="domain" description="Protein kinase" evidence="22">
    <location>
        <begin position="772"/>
        <end position="1060"/>
    </location>
</feature>
<dbReference type="GO" id="GO:0070059">
    <property type="term" value="P:intrinsic apoptotic signaling pathway in response to endoplasmic reticulum stress"/>
    <property type="evidence" value="ECO:0007669"/>
    <property type="project" value="TreeGrafter"/>
</dbReference>
<keyword evidence="7" id="KW-0479">Metal-binding</keyword>
<dbReference type="InterPro" id="IPR011009">
    <property type="entry name" value="Kinase-like_dom_sf"/>
</dbReference>
<keyword evidence="9" id="KW-0547">Nucleotide-binding</keyword>
<evidence type="ECO:0000313" key="24">
    <source>
        <dbReference type="EMBL" id="TPX75778.1"/>
    </source>
</evidence>
<proteinExistence type="predicted"/>
<keyword evidence="6" id="KW-0812">Transmembrane</keyword>
<dbReference type="InterPro" id="IPR015943">
    <property type="entry name" value="WD40/YVTN_repeat-like_dom_sf"/>
</dbReference>
<keyword evidence="14" id="KW-1133">Transmembrane helix</keyword>
<dbReference type="OrthoDB" id="63989at2759"/>
<dbReference type="SMART" id="SM00580">
    <property type="entry name" value="PUG"/>
    <property type="match status" value="1"/>
</dbReference>
<evidence type="ECO:0000256" key="14">
    <source>
        <dbReference type="ARBA" id="ARBA00022989"/>
    </source>
</evidence>
<keyword evidence="10" id="KW-0418">Kinase</keyword>
<dbReference type="EC" id="2.7.11.1" evidence="3"/>
<dbReference type="Gene3D" id="1.10.510.10">
    <property type="entry name" value="Transferase(Phosphotransferase) domain 1"/>
    <property type="match status" value="1"/>
</dbReference>
<evidence type="ECO:0000256" key="5">
    <source>
        <dbReference type="ARBA" id="ARBA00022679"/>
    </source>
</evidence>
<keyword evidence="25" id="KW-1185">Reference proteome</keyword>
<dbReference type="STRING" id="246404.A0A507FK34"/>
<accession>A0A507FK34</accession>
<evidence type="ECO:0000256" key="15">
    <source>
        <dbReference type="ARBA" id="ARBA00023136"/>
    </source>
</evidence>
<sequence length="1197" mass="131676">MKTVFSLVMRCATWTWVAVLAGVLSRTVGVWAEPGGPLAFAQTHKSQANQPPTALSRPIRHVAVSPSTPDSNHASSDPSSIIVVATVDGALHGIQKKTGETMWSTTHEWGALAKVVENPEGAVTDVAYPRGGVGSDQSLPQEGLIILEPVGDGALYSKGPDQTFTYLKSAGQKLNKSIKDIVKLNAFVTQSGIAYSSSKKTRLLAIDPITGKILQSFGAEEPGDANLKANQQFDDSMSEKEPIMISRTEYMVVISDVKSRKVKWNITYGEYEPATIPNLMEFGATDTPQEVIVGDPEVSVTANVNGGEDWYLELKSPALAAFSVSPAESHRHQVERLLTKGGRSKPVVNSFDAKGGVDNDEIWVGRISDTIYILSKENSQLELSGSPANLIEGVPSERPPPPVPSSADVAVTPPCNPNSPAYPSCLLGLQKATVSPEVQQQPYPQQRIDGNSGKKPLFLKISDQQAASTTKQLHNYFHISSGWRFFEELLGFTDRTEEFFIYVMTALTLTVVAAVGYYMSGVQKCGAAAASAASCLFLNGLAVTHEQLSKQYRGIVRKLSEAESLLPEHLTTTDKGNQSGVPGAPLNNVFSDDLFCSAEKDCESDESEESNSEVQRAREKERKAFEQLNEVMRDMKELPALPADVLLVAELEDSIQPPSSSSKKSKKANKGAAVGIVSKVHGKLVVSNTSGGGKGSMGNSKRKGKGENDADGTSSQDEDGRLELDNMDRLVTGSSSPERMDSDVTVLNASGSNPGMKQQQHDAENGALKTMTVSDQILGHGSHGTMVFKGTFENRPVAIKRLLLDFYDVAHHEVKILRDSDQHQNVVRYFYQEQSEKFMYIALELCPASLADVIENHSPEMSSIRSTLKPRQVLSQIMSGIQYIHSLKLVHRDVKPQNILIGESRGSLNSHPRILISDFGLCKRLAEDQSSFHNTMHTAGGTVGWRAPECMINQKPSEQSSDSEQSQWVLLAPSQKMRITKSIDIFSAGCVFYYYLTSGVHAFGDKYTREMNILRGNHRLDRLDSIFDGGAEAKDMIKKMIFKDPKKRLDSASVLLHPYFWTSSKKLAFLQDVSDRLESEEREPPSAILKQLERGAPKVVGTDWTRKLDRRMLEDMGKFRKYDGRIVQDLLRAMRNKKHHYQDLSKDLKGVLGPLPDGFLAYFLGKFPGLFMHVYHMIAENKGLRSESLFEPYFAHP</sequence>
<feature type="chain" id="PRO_5021261706" description="non-specific serine/threonine protein kinase" evidence="21">
    <location>
        <begin position="33"/>
        <end position="1197"/>
    </location>
</feature>
<keyword evidence="13" id="KW-0460">Magnesium</keyword>
<dbReference type="PROSITE" id="PS51392">
    <property type="entry name" value="KEN"/>
    <property type="match status" value="1"/>
</dbReference>
<evidence type="ECO:0000256" key="19">
    <source>
        <dbReference type="SAM" id="Coils"/>
    </source>
</evidence>
<comment type="caution">
    <text evidence="24">The sequence shown here is derived from an EMBL/GenBank/DDBJ whole genome shotgun (WGS) entry which is preliminary data.</text>
</comment>
<evidence type="ECO:0000259" key="23">
    <source>
        <dbReference type="PROSITE" id="PS51392"/>
    </source>
</evidence>
<reference evidence="24 25" key="1">
    <citation type="journal article" date="2019" name="Sci. Rep.">
        <title>Comparative genomics of chytrid fungi reveal insights into the obligate biotrophic and pathogenic lifestyle of Synchytrium endobioticum.</title>
        <authorList>
            <person name="van de Vossenberg B.T.L.H."/>
            <person name="Warris S."/>
            <person name="Nguyen H.D.T."/>
            <person name="van Gent-Pelzer M.P.E."/>
            <person name="Joly D.L."/>
            <person name="van de Geest H.C."/>
            <person name="Bonants P.J.M."/>
            <person name="Smith D.S."/>
            <person name="Levesque C.A."/>
            <person name="van der Lee T.A.J."/>
        </authorList>
    </citation>
    <scope>NUCLEOTIDE SEQUENCE [LARGE SCALE GENOMIC DNA]</scope>
    <source>
        <strain evidence="24 25">CBS 675.73</strain>
    </source>
</reference>
<evidence type="ECO:0000256" key="16">
    <source>
        <dbReference type="ARBA" id="ARBA00023180"/>
    </source>
</evidence>
<comment type="cofactor">
    <cofactor evidence="1">
        <name>Mg(2+)</name>
        <dbReference type="ChEBI" id="CHEBI:18420"/>
    </cofactor>
</comment>
<evidence type="ECO:0000256" key="3">
    <source>
        <dbReference type="ARBA" id="ARBA00012513"/>
    </source>
</evidence>
<comment type="subcellular location">
    <subcellularLocation>
        <location evidence="2">Membrane</location>
        <topology evidence="2">Single-pass type I membrane protein</topology>
    </subcellularLocation>
</comment>
<gene>
    <name evidence="24" type="ORF">CcCBS67573_g02946</name>
</gene>
<dbReference type="Pfam" id="PF06479">
    <property type="entry name" value="Ribonuc_2-5A"/>
    <property type="match status" value="1"/>
</dbReference>
<dbReference type="SUPFAM" id="SSF56112">
    <property type="entry name" value="Protein kinase-like (PK-like)"/>
    <property type="match status" value="1"/>
</dbReference>
<keyword evidence="15" id="KW-0472">Membrane</keyword>
<evidence type="ECO:0000256" key="20">
    <source>
        <dbReference type="SAM" id="MobiDB-lite"/>
    </source>
</evidence>
<evidence type="ECO:0000256" key="11">
    <source>
        <dbReference type="ARBA" id="ARBA00022801"/>
    </source>
</evidence>
<dbReference type="SUPFAM" id="SSF50998">
    <property type="entry name" value="Quinoprotein alcohol dehydrogenase-like"/>
    <property type="match status" value="1"/>
</dbReference>
<dbReference type="Gene3D" id="3.30.200.20">
    <property type="entry name" value="Phosphorylase Kinase, domain 1"/>
    <property type="match status" value="1"/>
</dbReference>
<dbReference type="GO" id="GO:0004521">
    <property type="term" value="F:RNA endonuclease activity"/>
    <property type="evidence" value="ECO:0007669"/>
    <property type="project" value="InterPro"/>
</dbReference>
<organism evidence="24 25">
    <name type="scientific">Chytriomyces confervae</name>
    <dbReference type="NCBI Taxonomy" id="246404"/>
    <lineage>
        <taxon>Eukaryota</taxon>
        <taxon>Fungi</taxon>
        <taxon>Fungi incertae sedis</taxon>
        <taxon>Chytridiomycota</taxon>
        <taxon>Chytridiomycota incertae sedis</taxon>
        <taxon>Chytridiomycetes</taxon>
        <taxon>Chytridiales</taxon>
        <taxon>Chytriomycetaceae</taxon>
        <taxon>Chytriomyces</taxon>
    </lineage>
</organism>
<keyword evidence="12" id="KW-0067">ATP-binding</keyword>
<dbReference type="InterPro" id="IPR018391">
    <property type="entry name" value="PQQ_b-propeller_rpt"/>
</dbReference>
<dbReference type="Gene3D" id="1.20.1440.180">
    <property type="entry name" value="KEN domain"/>
    <property type="match status" value="1"/>
</dbReference>
<dbReference type="GO" id="GO:1990604">
    <property type="term" value="C:IRE1-TRAF2-ASK1 complex"/>
    <property type="evidence" value="ECO:0007669"/>
    <property type="project" value="TreeGrafter"/>
</dbReference>
<feature type="region of interest" description="Disordered" evidence="20">
    <location>
        <begin position="684"/>
        <end position="760"/>
    </location>
</feature>
<keyword evidence="4" id="KW-0723">Serine/threonine-protein kinase</keyword>
<dbReference type="SMART" id="SM00220">
    <property type="entry name" value="S_TKc"/>
    <property type="match status" value="1"/>
</dbReference>
<feature type="compositionally biased region" description="Polar residues" evidence="20">
    <location>
        <begin position="745"/>
        <end position="758"/>
    </location>
</feature>
<evidence type="ECO:0000256" key="8">
    <source>
        <dbReference type="ARBA" id="ARBA00022729"/>
    </source>
</evidence>
<evidence type="ECO:0000259" key="22">
    <source>
        <dbReference type="PROSITE" id="PS50011"/>
    </source>
</evidence>
<dbReference type="FunFam" id="3.30.200.20:FF:000077">
    <property type="entry name" value="Putative Serine/threonine-protein kinase/endoribonuclease IRE1"/>
    <property type="match status" value="1"/>
</dbReference>
<dbReference type="GO" id="GO:0006397">
    <property type="term" value="P:mRNA processing"/>
    <property type="evidence" value="ECO:0007669"/>
    <property type="project" value="InterPro"/>
</dbReference>
<evidence type="ECO:0000313" key="25">
    <source>
        <dbReference type="Proteomes" id="UP000320333"/>
    </source>
</evidence>
<protein>
    <recommendedName>
        <fullName evidence="3">non-specific serine/threonine protein kinase</fullName>
        <ecNumber evidence="3">2.7.11.1</ecNumber>
    </recommendedName>
</protein>
<dbReference type="PANTHER" id="PTHR13954">
    <property type="entry name" value="IRE1-RELATED"/>
    <property type="match status" value="1"/>
</dbReference>
<evidence type="ECO:0000256" key="9">
    <source>
        <dbReference type="ARBA" id="ARBA00022741"/>
    </source>
</evidence>
<evidence type="ECO:0000256" key="1">
    <source>
        <dbReference type="ARBA" id="ARBA00001946"/>
    </source>
</evidence>
<dbReference type="InterPro" id="IPR010513">
    <property type="entry name" value="KEN_dom"/>
</dbReference>
<feature type="signal peptide" evidence="21">
    <location>
        <begin position="1"/>
        <end position="32"/>
    </location>
</feature>
<evidence type="ECO:0000256" key="21">
    <source>
        <dbReference type="SAM" id="SignalP"/>
    </source>
</evidence>
<dbReference type="EMBL" id="QEAP01000068">
    <property type="protein sequence ID" value="TPX75778.1"/>
    <property type="molecule type" value="Genomic_DNA"/>
</dbReference>
<evidence type="ECO:0000256" key="10">
    <source>
        <dbReference type="ARBA" id="ARBA00022777"/>
    </source>
</evidence>
<dbReference type="Gene3D" id="2.130.10.10">
    <property type="entry name" value="YVTN repeat-like/Quinoprotein amine dehydrogenase"/>
    <property type="match status" value="1"/>
</dbReference>
<dbReference type="GO" id="GO:0004674">
    <property type="term" value="F:protein serine/threonine kinase activity"/>
    <property type="evidence" value="ECO:0007669"/>
    <property type="project" value="UniProtKB-KW"/>
</dbReference>
<feature type="compositionally biased region" description="Basic and acidic residues" evidence="20">
    <location>
        <begin position="718"/>
        <end position="728"/>
    </location>
</feature>
<evidence type="ECO:0000256" key="17">
    <source>
        <dbReference type="ARBA" id="ARBA00048659"/>
    </source>
</evidence>
<evidence type="ECO:0000256" key="4">
    <source>
        <dbReference type="ARBA" id="ARBA00022527"/>
    </source>
</evidence>
<dbReference type="InterPro" id="IPR000719">
    <property type="entry name" value="Prot_kinase_dom"/>
</dbReference>
<evidence type="ECO:0000256" key="7">
    <source>
        <dbReference type="ARBA" id="ARBA00022723"/>
    </source>
</evidence>
<keyword evidence="5" id="KW-0808">Transferase</keyword>
<dbReference type="GO" id="GO:0051082">
    <property type="term" value="F:unfolded protein binding"/>
    <property type="evidence" value="ECO:0007669"/>
    <property type="project" value="TreeGrafter"/>
</dbReference>
<name>A0A507FK34_9FUNG</name>
<dbReference type="PANTHER" id="PTHR13954:SF6">
    <property type="entry name" value="NON-SPECIFIC SERINE_THREONINE PROTEIN KINASE"/>
    <property type="match status" value="1"/>
</dbReference>